<protein>
    <submittedName>
        <fullName evidence="2">Uncharacterized protein</fullName>
    </submittedName>
</protein>
<dbReference type="AlphaFoldDB" id="A0A178ML40"/>
<proteinExistence type="predicted"/>
<accession>A0A178ML40</accession>
<dbReference type="OrthoDB" id="1092590at2"/>
<dbReference type="EMBL" id="LWQT01000063">
    <property type="protein sequence ID" value="OAN49452.1"/>
    <property type="molecule type" value="Genomic_DNA"/>
</dbReference>
<feature type="signal peptide" evidence="1">
    <location>
        <begin position="1"/>
        <end position="27"/>
    </location>
</feature>
<comment type="caution">
    <text evidence="2">The sequence shown here is derived from an EMBL/GenBank/DDBJ whole genome shotgun (WGS) entry which is preliminary data.</text>
</comment>
<dbReference type="Proteomes" id="UP000078428">
    <property type="component" value="Unassembled WGS sequence"/>
</dbReference>
<keyword evidence="1" id="KW-0732">Signal</keyword>
<dbReference type="RefSeq" id="WP_068493309.1">
    <property type="nucleotide sequence ID" value="NZ_LWQT01000063.1"/>
</dbReference>
<evidence type="ECO:0000313" key="3">
    <source>
        <dbReference type="Proteomes" id="UP000078428"/>
    </source>
</evidence>
<evidence type="ECO:0000256" key="1">
    <source>
        <dbReference type="SAM" id="SignalP"/>
    </source>
</evidence>
<feature type="chain" id="PRO_5008092029" evidence="1">
    <location>
        <begin position="28"/>
        <end position="234"/>
    </location>
</feature>
<evidence type="ECO:0000313" key="2">
    <source>
        <dbReference type="EMBL" id="OAN49452.1"/>
    </source>
</evidence>
<reference evidence="2 3" key="1">
    <citation type="submission" date="2016-04" db="EMBL/GenBank/DDBJ databases">
        <title>Draft genome sequence of freshwater magnetotactic bacteria Magnetospirillum marisnigri SP-1 and Magnetospirillum moscoviense BB-1.</title>
        <authorList>
            <person name="Koziaeva V."/>
            <person name="Dziuba M.V."/>
            <person name="Ivanov T.M."/>
            <person name="Kuznetsov B."/>
            <person name="Grouzdev D.S."/>
        </authorList>
    </citation>
    <scope>NUCLEOTIDE SEQUENCE [LARGE SCALE GENOMIC DNA]</scope>
    <source>
        <strain evidence="2 3">SP-1</strain>
    </source>
</reference>
<gene>
    <name evidence="2" type="ORF">A6A04_19410</name>
</gene>
<name>A0A178ML40_9PROT</name>
<sequence length="234" mass="24574">MSKNVWVSSVAAACFAIAASAATPASAAESNADSTSVATSPQTEAVATAGMAHALAKYGEKTKDPVALLAAARILQAIGGVPLTTPVEREGQATGAADKPAVAFDSAASALKAARNLAKGQAPLLAMIDDAEKSGSRGRVNGPVTHLDMVRGNTTDTYNIRMKAREPWRVELAGDGDETLWLKVYDEGDHEICRDYDNKQVSASCSGTPKWEGNFKVKIQNTGPTPVRYIIRTN</sequence>
<keyword evidence="3" id="KW-1185">Reference proteome</keyword>
<organism evidence="2 3">
    <name type="scientific">Paramagnetospirillum marisnigri</name>
    <dbReference type="NCBI Taxonomy" id="1285242"/>
    <lineage>
        <taxon>Bacteria</taxon>
        <taxon>Pseudomonadati</taxon>
        <taxon>Pseudomonadota</taxon>
        <taxon>Alphaproteobacteria</taxon>
        <taxon>Rhodospirillales</taxon>
        <taxon>Magnetospirillaceae</taxon>
        <taxon>Paramagnetospirillum</taxon>
    </lineage>
</organism>